<gene>
    <name evidence="10" type="ORF">Defa_07940</name>
</gene>
<evidence type="ECO:0000256" key="2">
    <source>
        <dbReference type="ARBA" id="ARBA00022475"/>
    </source>
</evidence>
<feature type="domain" description="MotA/TolQ/ExbB proton channel" evidence="9">
    <location>
        <begin position="73"/>
        <end position="175"/>
    </location>
</feature>
<feature type="transmembrane region" description="Helical" evidence="8">
    <location>
        <begin position="6"/>
        <end position="29"/>
    </location>
</feature>
<feature type="transmembrane region" description="Helical" evidence="8">
    <location>
        <begin position="148"/>
        <end position="172"/>
    </location>
</feature>
<evidence type="ECO:0000256" key="3">
    <source>
        <dbReference type="ARBA" id="ARBA00022692"/>
    </source>
</evidence>
<keyword evidence="5 8" id="KW-0472">Membrane</keyword>
<evidence type="ECO:0000256" key="6">
    <source>
        <dbReference type="RuleBase" id="RU004057"/>
    </source>
</evidence>
<dbReference type="PANTHER" id="PTHR30625:SF11">
    <property type="entry name" value="MOTA_TOLQ_EXBB PROTON CHANNEL DOMAIN-CONTAINING PROTEIN"/>
    <property type="match status" value="1"/>
</dbReference>
<dbReference type="InterPro" id="IPR002898">
    <property type="entry name" value="MotA_ExbB_proton_chnl"/>
</dbReference>
<keyword evidence="6" id="KW-0813">Transport</keyword>
<evidence type="ECO:0000259" key="9">
    <source>
        <dbReference type="Pfam" id="PF01618"/>
    </source>
</evidence>
<evidence type="ECO:0000256" key="7">
    <source>
        <dbReference type="SAM" id="MobiDB-lite"/>
    </source>
</evidence>
<dbReference type="RefSeq" id="WP_407844244.1">
    <property type="nucleotide sequence ID" value="NZ_BAAFSG010000001.1"/>
</dbReference>
<reference evidence="10 11" key="1">
    <citation type="journal article" date="2025" name="Int. J. Syst. Evol. Microbiol.">
        <title>Desulfovibrio falkowii sp. nov., Porphyromonas miyakawae sp. nov., Mediterraneibacter flintii sp. nov. and Owariibacterium komagatae gen. nov., sp. nov., isolated from human faeces.</title>
        <authorList>
            <person name="Hamaguchi T."/>
            <person name="Ohara M."/>
            <person name="Hisatomi A."/>
            <person name="Sekiguchi K."/>
            <person name="Takeda J.I."/>
            <person name="Ueyama J."/>
            <person name="Ito M."/>
            <person name="Nishiwaki H."/>
            <person name="Ogi T."/>
            <person name="Hirayama M."/>
            <person name="Ohkuma M."/>
            <person name="Sakamoto M."/>
            <person name="Ohno K."/>
        </authorList>
    </citation>
    <scope>NUCLEOTIDE SEQUENCE [LARGE SCALE GENOMIC DNA]</scope>
    <source>
        <strain evidence="10 11">13CB8C</strain>
    </source>
</reference>
<protein>
    <recommendedName>
        <fullName evidence="9">MotA/TolQ/ExbB proton channel domain-containing protein</fullName>
    </recommendedName>
</protein>
<dbReference type="Proteomes" id="UP001628192">
    <property type="component" value="Unassembled WGS sequence"/>
</dbReference>
<evidence type="ECO:0000256" key="5">
    <source>
        <dbReference type="ARBA" id="ARBA00023136"/>
    </source>
</evidence>
<accession>A0ABQ0E6U2</accession>
<comment type="similarity">
    <text evidence="6">Belongs to the exbB/tolQ family.</text>
</comment>
<dbReference type="EMBL" id="BAAFSG010000001">
    <property type="protein sequence ID" value="GAB1253307.1"/>
    <property type="molecule type" value="Genomic_DNA"/>
</dbReference>
<name>A0ABQ0E6U2_9BACT</name>
<comment type="caution">
    <text evidence="10">The sequence shown here is derived from an EMBL/GenBank/DDBJ whole genome shotgun (WGS) entry which is preliminary data.</text>
</comment>
<feature type="region of interest" description="Disordered" evidence="7">
    <location>
        <begin position="206"/>
        <end position="227"/>
    </location>
</feature>
<keyword evidence="11" id="KW-1185">Reference proteome</keyword>
<evidence type="ECO:0000313" key="11">
    <source>
        <dbReference type="Proteomes" id="UP001628192"/>
    </source>
</evidence>
<evidence type="ECO:0000256" key="4">
    <source>
        <dbReference type="ARBA" id="ARBA00022989"/>
    </source>
</evidence>
<keyword evidence="3 8" id="KW-0812">Transmembrane</keyword>
<comment type="subcellular location">
    <subcellularLocation>
        <location evidence="1">Cell membrane</location>
        <topology evidence="1">Multi-pass membrane protein</topology>
    </subcellularLocation>
    <subcellularLocation>
        <location evidence="6">Membrane</location>
        <topology evidence="6">Multi-pass membrane protein</topology>
    </subcellularLocation>
</comment>
<organism evidence="10 11">
    <name type="scientific">Desulfovibrio falkowii</name>
    <dbReference type="NCBI Taxonomy" id="3136602"/>
    <lineage>
        <taxon>Bacteria</taxon>
        <taxon>Pseudomonadati</taxon>
        <taxon>Thermodesulfobacteriota</taxon>
        <taxon>Desulfovibrionia</taxon>
        <taxon>Desulfovibrionales</taxon>
        <taxon>Desulfovibrionaceae</taxon>
        <taxon>Desulfovibrio</taxon>
    </lineage>
</organism>
<sequence>MTLASIYSAIGPSGCALVVVGCAGLYIALRTFFYLSLVWKNFQHGFLDLENTGESRCLRNNSSDNPLIAIIRDVVKTHSGHSQDIRAEVAYLFHRNFEQVTKSLCWLRLIAMIAPLLGLLGTVLGMVGVFRTIAAKAAPDPTQLAGGIWEALITTVMGLCVAIPMLIFYYFLLLKFKGFHIEAVEHSYRALELCQGAARPAFGAAASNHARPDPAGTCPVKAERKPA</sequence>
<dbReference type="PANTHER" id="PTHR30625">
    <property type="entry name" value="PROTEIN TOLQ"/>
    <property type="match status" value="1"/>
</dbReference>
<proteinExistence type="inferred from homology"/>
<dbReference type="InterPro" id="IPR050790">
    <property type="entry name" value="ExbB/TolQ_transport"/>
</dbReference>
<keyword evidence="6" id="KW-0653">Protein transport</keyword>
<feature type="transmembrane region" description="Helical" evidence="8">
    <location>
        <begin position="105"/>
        <end position="128"/>
    </location>
</feature>
<evidence type="ECO:0000313" key="10">
    <source>
        <dbReference type="EMBL" id="GAB1253307.1"/>
    </source>
</evidence>
<dbReference type="Pfam" id="PF01618">
    <property type="entry name" value="MotA_ExbB"/>
    <property type="match status" value="1"/>
</dbReference>
<evidence type="ECO:0000256" key="1">
    <source>
        <dbReference type="ARBA" id="ARBA00004651"/>
    </source>
</evidence>
<keyword evidence="2" id="KW-1003">Cell membrane</keyword>
<evidence type="ECO:0000256" key="8">
    <source>
        <dbReference type="SAM" id="Phobius"/>
    </source>
</evidence>
<keyword evidence="4 8" id="KW-1133">Transmembrane helix</keyword>